<dbReference type="VEuPathDB" id="VectorBase:SCAU004260"/>
<dbReference type="AlphaFoldDB" id="A0A1I8P2I3"/>
<sequence>MPSSSSVKPNTKSVGVDTKTSGRKESNIHKKTSISTNTTSSSEATDEEDSQHYRRSIMLPTNGSEDEDDYGSTNVEAPLISGHDDGECECINTRTIFGLMGFFGFAVVYAMRVNLSVAIVAMVNQTAIPPEEGNNTTPVIDNSCPASEAKNSSSVLPGGDFVWDEATQGLVLGSFFYGYVLTQIPGGRMAEILGGKLIYGYGVLITALFTILTPIAAYWDLPSLILVRILEGMGEGVTYPAMHAMLAHWIPPLERNKFAAVVYAGSNIGTVISMPLAGWLCSLEFLGGWPLAFYVFGILGIIWFVFWMYLVYDKPSVHPRISAKEREYIERCIGVTKKLDPKSDNNYAQEEAAVDSDADASDDYRVNVSSSVESHSAPASIPWRAIMTSVPLWAILITQCGQSWAFYTQLTELPTYMNNILHFDIQSNAVLNAIPYLTSWLVGIGCSAVADWMLERRYITTLTSYKFWNSIASFIPSLGLIGVGYVGCSWQWVTFMLAGVGSFAGAIYPGNQMNHISLSPAYAGTMYGITNSAANICGFLAPYVIGLIINHNETMLQWRKVFWLAGGLNIAGNIIYILFASAEEQSWSRPTATANNQEDMPRRQRRGRRRISDEITT</sequence>
<dbReference type="GO" id="GO:0022857">
    <property type="term" value="F:transmembrane transporter activity"/>
    <property type="evidence" value="ECO:0007669"/>
    <property type="project" value="InterPro"/>
</dbReference>
<feature type="transmembrane region" description="Helical" evidence="8">
    <location>
        <begin position="198"/>
        <end position="219"/>
    </location>
</feature>
<dbReference type="InterPro" id="IPR050382">
    <property type="entry name" value="MFS_Na/Anion_cotransporter"/>
</dbReference>
<evidence type="ECO:0000256" key="2">
    <source>
        <dbReference type="ARBA" id="ARBA00022475"/>
    </source>
</evidence>
<feature type="compositionally biased region" description="Low complexity" evidence="7">
    <location>
        <begin position="33"/>
        <end position="43"/>
    </location>
</feature>
<dbReference type="InterPro" id="IPR036259">
    <property type="entry name" value="MFS_trans_sf"/>
</dbReference>
<feature type="region of interest" description="Disordered" evidence="7">
    <location>
        <begin position="589"/>
        <end position="617"/>
    </location>
</feature>
<dbReference type="FunFam" id="1.20.1250.20:FF:000445">
    <property type="entry name" value="putative inorganic phosphate cotransporter"/>
    <property type="match status" value="1"/>
</dbReference>
<dbReference type="Pfam" id="PF07690">
    <property type="entry name" value="MFS_1"/>
    <property type="match status" value="1"/>
</dbReference>
<proteinExistence type="predicted"/>
<feature type="transmembrane region" description="Helical" evidence="8">
    <location>
        <begin position="561"/>
        <end position="579"/>
    </location>
</feature>
<evidence type="ECO:0000256" key="7">
    <source>
        <dbReference type="SAM" id="MobiDB-lite"/>
    </source>
</evidence>
<feature type="transmembrane region" description="Helical" evidence="8">
    <location>
        <begin position="433"/>
        <end position="454"/>
    </location>
</feature>
<dbReference type="PANTHER" id="PTHR11662:SF399">
    <property type="entry name" value="FI19708P1-RELATED"/>
    <property type="match status" value="1"/>
</dbReference>
<evidence type="ECO:0000256" key="8">
    <source>
        <dbReference type="SAM" id="Phobius"/>
    </source>
</evidence>
<feature type="region of interest" description="Disordered" evidence="7">
    <location>
        <begin position="1"/>
        <end position="54"/>
    </location>
</feature>
<feature type="transmembrane region" description="Helical" evidence="8">
    <location>
        <begin position="258"/>
        <end position="279"/>
    </location>
</feature>
<comment type="subcellular location">
    <subcellularLocation>
        <location evidence="1">Cell membrane</location>
        <topology evidence="1">Multi-pass membrane protein</topology>
    </subcellularLocation>
</comment>
<dbReference type="InterPro" id="IPR011701">
    <property type="entry name" value="MFS"/>
</dbReference>
<dbReference type="PROSITE" id="PS50850">
    <property type="entry name" value="MFS"/>
    <property type="match status" value="1"/>
</dbReference>
<keyword evidence="6" id="KW-0325">Glycoprotein</keyword>
<reference evidence="10" key="1">
    <citation type="submission" date="2020-05" db="UniProtKB">
        <authorList>
            <consortium name="EnsemblMetazoa"/>
        </authorList>
    </citation>
    <scope>IDENTIFICATION</scope>
    <source>
        <strain evidence="10">USDA</strain>
    </source>
</reference>
<feature type="transmembrane region" description="Helical" evidence="8">
    <location>
        <begin position="96"/>
        <end position="115"/>
    </location>
</feature>
<evidence type="ECO:0000256" key="6">
    <source>
        <dbReference type="ARBA" id="ARBA00023180"/>
    </source>
</evidence>
<evidence type="ECO:0000256" key="5">
    <source>
        <dbReference type="ARBA" id="ARBA00023136"/>
    </source>
</evidence>
<organism evidence="10 11">
    <name type="scientific">Stomoxys calcitrans</name>
    <name type="common">Stable fly</name>
    <name type="synonym">Conops calcitrans</name>
    <dbReference type="NCBI Taxonomy" id="35570"/>
    <lineage>
        <taxon>Eukaryota</taxon>
        <taxon>Metazoa</taxon>
        <taxon>Ecdysozoa</taxon>
        <taxon>Arthropoda</taxon>
        <taxon>Hexapoda</taxon>
        <taxon>Insecta</taxon>
        <taxon>Pterygota</taxon>
        <taxon>Neoptera</taxon>
        <taxon>Endopterygota</taxon>
        <taxon>Diptera</taxon>
        <taxon>Brachycera</taxon>
        <taxon>Muscomorpha</taxon>
        <taxon>Muscoidea</taxon>
        <taxon>Muscidae</taxon>
        <taxon>Stomoxys</taxon>
    </lineage>
</organism>
<dbReference type="STRING" id="35570.A0A1I8P2I3"/>
<evidence type="ECO:0000259" key="9">
    <source>
        <dbReference type="PROSITE" id="PS50850"/>
    </source>
</evidence>
<evidence type="ECO:0000256" key="1">
    <source>
        <dbReference type="ARBA" id="ARBA00004651"/>
    </source>
</evidence>
<name>A0A1I8P2I3_STOCA</name>
<dbReference type="Gene3D" id="1.20.1250.20">
    <property type="entry name" value="MFS general substrate transporter like domains"/>
    <property type="match status" value="2"/>
</dbReference>
<dbReference type="SUPFAM" id="SSF103473">
    <property type="entry name" value="MFS general substrate transporter"/>
    <property type="match status" value="1"/>
</dbReference>
<dbReference type="OrthoDB" id="2985014at2759"/>
<feature type="transmembrane region" description="Helical" evidence="8">
    <location>
        <begin position="466"/>
        <end position="486"/>
    </location>
</feature>
<feature type="compositionally biased region" description="Polar residues" evidence="7">
    <location>
        <begin position="1"/>
        <end position="13"/>
    </location>
</feature>
<dbReference type="GO" id="GO:0006820">
    <property type="term" value="P:monoatomic anion transport"/>
    <property type="evidence" value="ECO:0007669"/>
    <property type="project" value="TreeGrafter"/>
</dbReference>
<dbReference type="PANTHER" id="PTHR11662">
    <property type="entry name" value="SOLUTE CARRIER FAMILY 17"/>
    <property type="match status" value="1"/>
</dbReference>
<dbReference type="FunFam" id="1.20.1250.20:FF:000067">
    <property type="entry name" value="sialin isoform X2"/>
    <property type="match status" value="1"/>
</dbReference>
<accession>A0A1I8P2I3</accession>
<dbReference type="KEGG" id="scac:106085551"/>
<feature type="transmembrane region" description="Helical" evidence="8">
    <location>
        <begin position="390"/>
        <end position="407"/>
    </location>
</feature>
<evidence type="ECO:0000256" key="3">
    <source>
        <dbReference type="ARBA" id="ARBA00022692"/>
    </source>
</evidence>
<feature type="transmembrane region" description="Helical" evidence="8">
    <location>
        <begin position="522"/>
        <end position="549"/>
    </location>
</feature>
<dbReference type="GO" id="GO:0005886">
    <property type="term" value="C:plasma membrane"/>
    <property type="evidence" value="ECO:0007669"/>
    <property type="project" value="UniProtKB-SubCell"/>
</dbReference>
<feature type="domain" description="Major facilitator superfamily (MFS) profile" evidence="9">
    <location>
        <begin position="102"/>
        <end position="584"/>
    </location>
</feature>
<evidence type="ECO:0000256" key="4">
    <source>
        <dbReference type="ARBA" id="ARBA00022989"/>
    </source>
</evidence>
<gene>
    <name evidence="10" type="primary">106085551</name>
</gene>
<keyword evidence="4 8" id="KW-1133">Transmembrane helix</keyword>
<keyword evidence="2" id="KW-1003">Cell membrane</keyword>
<dbReference type="EnsemblMetazoa" id="SCAU004260-RA">
    <property type="protein sequence ID" value="SCAU004260-PA"/>
    <property type="gene ID" value="SCAU004260"/>
</dbReference>
<feature type="transmembrane region" description="Helical" evidence="8">
    <location>
        <begin position="291"/>
        <end position="312"/>
    </location>
</feature>
<dbReference type="InterPro" id="IPR020846">
    <property type="entry name" value="MFS_dom"/>
</dbReference>
<evidence type="ECO:0000313" key="11">
    <source>
        <dbReference type="Proteomes" id="UP000095300"/>
    </source>
</evidence>
<feature type="compositionally biased region" description="Polar residues" evidence="7">
    <location>
        <begin position="589"/>
        <end position="598"/>
    </location>
</feature>
<keyword evidence="11" id="KW-1185">Reference proteome</keyword>
<evidence type="ECO:0000313" key="10">
    <source>
        <dbReference type="EnsemblMetazoa" id="SCAU004260-PA"/>
    </source>
</evidence>
<feature type="transmembrane region" description="Helical" evidence="8">
    <location>
        <begin position="225"/>
        <end position="246"/>
    </location>
</feature>
<protein>
    <recommendedName>
        <fullName evidence="9">Major facilitator superfamily (MFS) profile domain-containing protein</fullName>
    </recommendedName>
</protein>
<dbReference type="Proteomes" id="UP000095300">
    <property type="component" value="Unassembled WGS sequence"/>
</dbReference>
<dbReference type="CDD" id="cd17318">
    <property type="entry name" value="MFS_SLC17"/>
    <property type="match status" value="1"/>
</dbReference>
<keyword evidence="5 8" id="KW-0472">Membrane</keyword>
<keyword evidence="3 8" id="KW-0812">Transmembrane</keyword>